<dbReference type="AlphaFoldDB" id="L8MJ33"/>
<protein>
    <submittedName>
        <fullName evidence="5">Conjugative transfer protein PilN in PFGI-1-like cluster</fullName>
    </submittedName>
</protein>
<dbReference type="InterPro" id="IPR011514">
    <property type="entry name" value="Secretin_N_2"/>
</dbReference>
<name>L8MJ33_METFU</name>
<dbReference type="GO" id="GO:0009306">
    <property type="term" value="P:protein secretion"/>
    <property type="evidence" value="ECO:0007669"/>
    <property type="project" value="InterPro"/>
</dbReference>
<dbReference type="GO" id="GO:0019867">
    <property type="term" value="C:outer membrane"/>
    <property type="evidence" value="ECO:0007669"/>
    <property type="project" value="InterPro"/>
</dbReference>
<evidence type="ECO:0000256" key="3">
    <source>
        <dbReference type="ARBA" id="ARBA00023136"/>
    </source>
</evidence>
<dbReference type="PANTHER" id="PTHR30332">
    <property type="entry name" value="PROBABLE GENERAL SECRETION PATHWAY PROTEIN D"/>
    <property type="match status" value="1"/>
</dbReference>
<dbReference type="InterPro" id="IPR004846">
    <property type="entry name" value="T2SS/T3SS_dom"/>
</dbReference>
<dbReference type="NCBIfam" id="TIGR02520">
    <property type="entry name" value="pilus_B_mal_scr"/>
    <property type="match status" value="1"/>
</dbReference>
<evidence type="ECO:0000313" key="5">
    <source>
        <dbReference type="EMBL" id="BAU77392.1"/>
    </source>
</evidence>
<feature type="compositionally biased region" description="Gly residues" evidence="4">
    <location>
        <begin position="242"/>
        <end position="259"/>
    </location>
</feature>
<keyword evidence="5" id="KW-0614">Plasmid</keyword>
<geneLocation type="plasmid" evidence="5 6">
    <name>pKF707</name>
</geneLocation>
<keyword evidence="3" id="KW-0472">Membrane</keyword>
<dbReference type="eggNOG" id="COG1450">
    <property type="taxonomic scope" value="Bacteria"/>
</dbReference>
<reference evidence="5 6" key="1">
    <citation type="journal article" date="2018" name="Int. J. Syst. Evol. Microbiol.">
        <title>Pseudomonas furukawaii sp. nov., a polychlorinated biphenyl-degrading bacterium isolated from biphenyl-contaminated soil in Japan.</title>
        <authorList>
            <person name="Kimura N."/>
            <person name="Watanabe T."/>
            <person name="Suenaga H."/>
            <person name="Fujihara H."/>
            <person name="Futagami T."/>
            <person name="Goto M."/>
            <person name="Hanada S."/>
            <person name="Hirose J."/>
        </authorList>
    </citation>
    <scope>NUCLEOTIDE SEQUENCE [LARGE SCALE GENOMIC DNA]</scope>
    <source>
        <strain evidence="6">DSM 10086 / NBRC 110670 / KF707</strain>
    </source>
</reference>
<gene>
    <name evidence="5" type="ORF">KF707C_p30</name>
</gene>
<dbReference type="KEGG" id="pfuw:KF707C_p30"/>
<organism evidence="5 6">
    <name type="scientific">Metapseudomonas furukawaii</name>
    <name type="common">Pseudomonas furukawaii</name>
    <dbReference type="NCBI Taxonomy" id="1149133"/>
    <lineage>
        <taxon>Bacteria</taxon>
        <taxon>Pseudomonadati</taxon>
        <taxon>Pseudomonadota</taxon>
        <taxon>Gammaproteobacteria</taxon>
        <taxon>Pseudomonadales</taxon>
        <taxon>Pseudomonadaceae</taxon>
        <taxon>Metapseudomonas</taxon>
    </lineage>
</organism>
<dbReference type="Proteomes" id="UP000218554">
    <property type="component" value="Plasmid pKF707"/>
</dbReference>
<dbReference type="GO" id="GO:0009297">
    <property type="term" value="P:pilus assembly"/>
    <property type="evidence" value="ECO:0007669"/>
    <property type="project" value="InterPro"/>
</dbReference>
<feature type="region of interest" description="Disordered" evidence="4">
    <location>
        <begin position="238"/>
        <end position="265"/>
    </location>
</feature>
<evidence type="ECO:0000256" key="4">
    <source>
        <dbReference type="SAM" id="MobiDB-lite"/>
    </source>
</evidence>
<evidence type="ECO:0000256" key="2">
    <source>
        <dbReference type="ARBA" id="ARBA00022729"/>
    </source>
</evidence>
<dbReference type="RefSeq" id="WP_003449733.1">
    <property type="nucleotide sequence ID" value="NZ_AJMR01000081.1"/>
</dbReference>
<dbReference type="PANTHER" id="PTHR30332:SF24">
    <property type="entry name" value="SECRETIN GSPD-RELATED"/>
    <property type="match status" value="1"/>
</dbReference>
<dbReference type="InterPro" id="IPR050810">
    <property type="entry name" value="Bact_Secretion_Sys_Channel"/>
</dbReference>
<accession>A0A143T1X0</accession>
<dbReference type="Pfam" id="PF07655">
    <property type="entry name" value="Secretin_N_2"/>
    <property type="match status" value="1"/>
</dbReference>
<evidence type="ECO:0000313" key="6">
    <source>
        <dbReference type="Proteomes" id="UP000218554"/>
    </source>
</evidence>
<dbReference type="InterPro" id="IPR013359">
    <property type="entry name" value="Pilus_4B_PilN"/>
</dbReference>
<keyword evidence="2" id="KW-0732">Signal</keyword>
<sequence>MKRHAWAFATLALTAAALTGCEIGRINDSMERVDKNADRASALTDALKNQVPAQRESVMFTDDQWVSTKPMVIKAGLPPALDCSVGYNESMSLQQFAQWASAQCSGVPVKVAPDALDNGASFMRASGQGNGQGNGGASAPPPVQAPAESISDLFPGAGGGVATGTASYGMGRRVALTYEGRLSSLLDTATGSLGLSWKYDTTSKTVKIFYLETRTFHVFSFNQGGGFTSVVKSGMTSSAGTSGSGASGMNGGGGGGVSGDSGSQQTTTTELFSTVVDDIENNVRSMLTLNRMAYSRTTGIMSITDRPDVLDRVQSYLDAENASITKNVLFNLEVIQVTLTDKDQYGIDWDLVYKSVNGKLGFGLKNTFPGIDASAVGGSVSILDTADSPWAGSKLLVQALSEQGRVSAKRSPSVTTLNLRTAPMQIGRVNGYLASSQTTQAPDVGATTALTPGSITSGFNMSLTPFVMPDNKQLLLNAAINMTDTPVFKTIESGNSSIENPDYGLQIFNQSVKLRSGQTLVLSGFDQTTENATKSGTGTASNFLFGGGGTRDTNRDLLVLMITPVIME</sequence>
<keyword evidence="6" id="KW-1185">Reference proteome</keyword>
<dbReference type="EMBL" id="AP014863">
    <property type="protein sequence ID" value="BAU77392.1"/>
    <property type="molecule type" value="Genomic_DNA"/>
</dbReference>
<dbReference type="PROSITE" id="PS51257">
    <property type="entry name" value="PROKAR_LIPOPROTEIN"/>
    <property type="match status" value="1"/>
</dbReference>
<evidence type="ECO:0000256" key="1">
    <source>
        <dbReference type="ARBA" id="ARBA00004370"/>
    </source>
</evidence>
<dbReference type="Pfam" id="PF00263">
    <property type="entry name" value="Secretin"/>
    <property type="match status" value="1"/>
</dbReference>
<accession>L8MJ33</accession>
<proteinExistence type="predicted"/>
<comment type="subcellular location">
    <subcellularLocation>
        <location evidence="1">Membrane</location>
    </subcellularLocation>
</comment>
<feature type="region of interest" description="Disordered" evidence="4">
    <location>
        <begin position="120"/>
        <end position="150"/>
    </location>
</feature>